<organism evidence="1 2">
    <name type="scientific">Flexibacter flexilis DSM 6793</name>
    <dbReference type="NCBI Taxonomy" id="927664"/>
    <lineage>
        <taxon>Bacteria</taxon>
        <taxon>Pseudomonadati</taxon>
        <taxon>Bacteroidota</taxon>
        <taxon>Cytophagia</taxon>
        <taxon>Cytophagales</taxon>
        <taxon>Flexibacteraceae</taxon>
        <taxon>Flexibacter</taxon>
    </lineage>
</organism>
<sequence length="505" mass="58507">MSKENDGILEFNLPQLAVIYAQQPNVYLEAGRGLGKSTILAWRMKELTHAMPRSAMVIVGETYQQILTRTLPSTISGLARLGYHHGLHYFIGRRPPASWKWSEPYEPPLNYEHFMIWYTGAGFHFVSQDRVGSGRGLNTDAIIGDEMQLLDYEQLFHDVLATNRGGKDRPFADSRYHHSTMFAGTIAWTNKGKWIYAKEELAKQNPKEYCYIRASSEHNRHNLGDKWFNDLKQELTPMLYNAEVLNIRPEKVEGCFYPLFDDNIHTYNSFNYTHLDKLNFDFSKIAALDWQQYGDVDGNRPFDIACDWGATINTLVVRQEHETTHYKESRAVHAMFVKTPQRIQDLATKFCDHYATKPCKDVHFYYDHTAIYLDAIRTVSFADEFMAVLRKRGWTVYPHYINKAASHHTRYLFWGIAHSETNGRLPRFRYNATTAKYLIISIKNAAVREGRNGFEKNKNAERDINAKQEETTHFSDADDTLCYGKYGMDSGNNHNDVFIDTMYSI</sequence>
<dbReference type="RefSeq" id="WP_091516392.1">
    <property type="nucleotide sequence ID" value="NZ_FOLE01000014.1"/>
</dbReference>
<dbReference type="EMBL" id="FOLE01000014">
    <property type="protein sequence ID" value="SFC95087.1"/>
    <property type="molecule type" value="Genomic_DNA"/>
</dbReference>
<dbReference type="InterPro" id="IPR027417">
    <property type="entry name" value="P-loop_NTPase"/>
</dbReference>
<evidence type="ECO:0000313" key="1">
    <source>
        <dbReference type="EMBL" id="SFC95087.1"/>
    </source>
</evidence>
<accession>A0A1I1NC33</accession>
<dbReference type="STRING" id="927664.SAMN05421780_1143"/>
<proteinExistence type="predicted"/>
<dbReference type="OrthoDB" id="1151239at2"/>
<name>A0A1I1NC33_9BACT</name>
<dbReference type="AlphaFoldDB" id="A0A1I1NC33"/>
<protein>
    <submittedName>
        <fullName evidence="1">Uncharacterized protein</fullName>
    </submittedName>
</protein>
<keyword evidence="2" id="KW-1185">Reference proteome</keyword>
<evidence type="ECO:0000313" key="2">
    <source>
        <dbReference type="Proteomes" id="UP000199514"/>
    </source>
</evidence>
<gene>
    <name evidence="1" type="ORF">SAMN05421780_1143</name>
</gene>
<dbReference type="Proteomes" id="UP000199514">
    <property type="component" value="Unassembled WGS sequence"/>
</dbReference>
<dbReference type="Gene3D" id="3.40.50.300">
    <property type="entry name" value="P-loop containing nucleotide triphosphate hydrolases"/>
    <property type="match status" value="1"/>
</dbReference>
<reference evidence="1 2" key="1">
    <citation type="submission" date="2016-10" db="EMBL/GenBank/DDBJ databases">
        <authorList>
            <person name="de Groot N.N."/>
        </authorList>
    </citation>
    <scope>NUCLEOTIDE SEQUENCE [LARGE SCALE GENOMIC DNA]</scope>
    <source>
        <strain evidence="1 2">DSM 6793</strain>
    </source>
</reference>